<keyword evidence="4" id="KW-1185">Reference proteome</keyword>
<dbReference type="CDD" id="cd04301">
    <property type="entry name" value="NAT_SF"/>
    <property type="match status" value="1"/>
</dbReference>
<organism evidence="2">
    <name type="scientific">Petromyces alliaceus</name>
    <name type="common">Aspergillus alliaceus</name>
    <dbReference type="NCBI Taxonomy" id="209559"/>
    <lineage>
        <taxon>Eukaryota</taxon>
        <taxon>Fungi</taxon>
        <taxon>Dikarya</taxon>
        <taxon>Ascomycota</taxon>
        <taxon>Pezizomycotina</taxon>
        <taxon>Eurotiomycetes</taxon>
        <taxon>Eurotiomycetidae</taxon>
        <taxon>Eurotiales</taxon>
        <taxon>Aspergillaceae</taxon>
        <taxon>Aspergillus</taxon>
        <taxon>Aspergillus subgen. Circumdati</taxon>
    </lineage>
</organism>
<dbReference type="Proteomes" id="UP000326877">
    <property type="component" value="Unassembled WGS sequence"/>
</dbReference>
<feature type="domain" description="N-acetyltransferase" evidence="1">
    <location>
        <begin position="5"/>
        <end position="217"/>
    </location>
</feature>
<sequence>MSQNIDIHYATESEAAGLGRINIVSFQHQAFWANVMPGIKPESCLPLKQARCLEKLASPSSHVFSAVDTSADRVVGYSRWTIPWEESKVDLSEEGKTMVANAASFRPLGMREDIYEAFFKTLKARRDVHLKEGDMVLDLLATLPECQGQGVGTKLLQWGIQQADARNARIYLEATPDGLPLYQKYGWRKLEDLILDYAQYGGTGKAHFALMMREPHSQP</sequence>
<dbReference type="EMBL" id="ML735237">
    <property type="protein sequence ID" value="KAE8392442.1"/>
    <property type="molecule type" value="Genomic_DNA"/>
</dbReference>
<evidence type="ECO:0000313" key="3">
    <source>
        <dbReference type="EMBL" id="KAF5861064.1"/>
    </source>
</evidence>
<keyword evidence="2" id="KW-0012">Acyltransferase</keyword>
<dbReference type="Gene3D" id="3.40.630.30">
    <property type="match status" value="1"/>
</dbReference>
<gene>
    <name evidence="2" type="ORF">BDV23DRAFT_181596</name>
    <name evidence="3" type="ORF">ETB97_000753</name>
</gene>
<dbReference type="PROSITE" id="PS51186">
    <property type="entry name" value="GNAT"/>
    <property type="match status" value="1"/>
</dbReference>
<dbReference type="EMBL" id="SPNV01000110">
    <property type="protein sequence ID" value="KAF5861064.1"/>
    <property type="molecule type" value="Genomic_DNA"/>
</dbReference>
<dbReference type="Proteomes" id="UP000541154">
    <property type="component" value="Unassembled WGS sequence"/>
</dbReference>
<dbReference type="InterPro" id="IPR016181">
    <property type="entry name" value="Acyl_CoA_acyltransferase"/>
</dbReference>
<dbReference type="SUPFAM" id="SSF55729">
    <property type="entry name" value="Acyl-CoA N-acyltransferases (Nat)"/>
    <property type="match status" value="1"/>
</dbReference>
<reference evidence="2" key="2">
    <citation type="submission" date="2019-04" db="EMBL/GenBank/DDBJ databases">
        <title>Friends and foes A comparative genomics studyof 23 Aspergillus species from section Flavi.</title>
        <authorList>
            <consortium name="DOE Joint Genome Institute"/>
            <person name="Kjaerbolling I."/>
            <person name="Vesth T."/>
            <person name="Frisvad J.C."/>
            <person name="Nybo J.L."/>
            <person name="Theobald S."/>
            <person name="Kildgaard S."/>
            <person name="Isbrandt T."/>
            <person name="Kuo A."/>
            <person name="Sato A."/>
            <person name="Lyhne E.K."/>
            <person name="Kogle M.E."/>
            <person name="Wiebenga A."/>
            <person name="Kun R.S."/>
            <person name="Lubbers R.J."/>
            <person name="Makela M.R."/>
            <person name="Barry K."/>
            <person name="Chovatia M."/>
            <person name="Clum A."/>
            <person name="Daum C."/>
            <person name="Haridas S."/>
            <person name="He G."/>
            <person name="LaButti K."/>
            <person name="Lipzen A."/>
            <person name="Mondo S."/>
            <person name="Riley R."/>
            <person name="Salamov A."/>
            <person name="Simmons B.A."/>
            <person name="Magnuson J.K."/>
            <person name="Henrissat B."/>
            <person name="Mortensen U.H."/>
            <person name="Larsen T.O."/>
            <person name="Devries R.P."/>
            <person name="Grigoriev I.V."/>
            <person name="Machida M."/>
            <person name="Baker S.E."/>
            <person name="Andersen M.R."/>
        </authorList>
    </citation>
    <scope>NUCLEOTIDE SEQUENCE [LARGE SCALE GENOMIC DNA]</scope>
    <source>
        <strain evidence="2">IBT 14317</strain>
    </source>
</reference>
<accession>A0A5N7CE68</accession>
<proteinExistence type="predicted"/>
<dbReference type="OrthoDB" id="410198at2759"/>
<accession>A0A8H6A6I9</accession>
<dbReference type="PANTHER" id="PTHR42791">
    <property type="entry name" value="GNAT FAMILY ACETYLTRANSFERASE"/>
    <property type="match status" value="1"/>
</dbReference>
<reference evidence="3 4" key="1">
    <citation type="submission" date="2019-04" db="EMBL/GenBank/DDBJ databases">
        <title>Aspergillus burnettii sp. nov., novel species from soil in southeast Queensland.</title>
        <authorList>
            <person name="Gilchrist C.L.M."/>
            <person name="Pitt J.I."/>
            <person name="Lange L."/>
            <person name="Lacey H.J."/>
            <person name="Vuong D."/>
            <person name="Midgley D.J."/>
            <person name="Greenfield P."/>
            <person name="Bradbury M."/>
            <person name="Lacey E."/>
            <person name="Busk P.K."/>
            <person name="Pilgaard B."/>
            <person name="Chooi Y.H."/>
            <person name="Piggott A.M."/>
        </authorList>
    </citation>
    <scope>NUCLEOTIDE SEQUENCE [LARGE SCALE GENOMIC DNA]</scope>
    <source>
        <strain evidence="3 4">FRR 5400</strain>
    </source>
</reference>
<keyword evidence="2" id="KW-0808">Transferase</keyword>
<dbReference type="PANTHER" id="PTHR42791:SF2">
    <property type="entry name" value="N-ACETYLTRANSFERASE DOMAIN-CONTAINING PROTEIN"/>
    <property type="match status" value="1"/>
</dbReference>
<dbReference type="Pfam" id="PF00583">
    <property type="entry name" value="Acetyltransf_1"/>
    <property type="match status" value="1"/>
</dbReference>
<evidence type="ECO:0000259" key="1">
    <source>
        <dbReference type="PROSITE" id="PS51186"/>
    </source>
</evidence>
<evidence type="ECO:0000313" key="2">
    <source>
        <dbReference type="EMBL" id="KAE8392442.1"/>
    </source>
</evidence>
<protein>
    <submittedName>
        <fullName evidence="2">Acyl-CoA N-acyltransferase</fullName>
    </submittedName>
</protein>
<dbReference type="InterPro" id="IPR052523">
    <property type="entry name" value="Trichothecene_AcTrans"/>
</dbReference>
<dbReference type="GO" id="GO:0016747">
    <property type="term" value="F:acyltransferase activity, transferring groups other than amino-acyl groups"/>
    <property type="evidence" value="ECO:0007669"/>
    <property type="project" value="InterPro"/>
</dbReference>
<name>A0A5N7CE68_PETAA</name>
<dbReference type="AlphaFoldDB" id="A0A5N7CE68"/>
<dbReference type="InterPro" id="IPR000182">
    <property type="entry name" value="GNAT_dom"/>
</dbReference>
<evidence type="ECO:0000313" key="4">
    <source>
        <dbReference type="Proteomes" id="UP000541154"/>
    </source>
</evidence>